<dbReference type="Proteomes" id="UP000634136">
    <property type="component" value="Unassembled WGS sequence"/>
</dbReference>
<accession>A0A834TJX7</accession>
<dbReference type="AlphaFoldDB" id="A0A834TJX7"/>
<keyword evidence="3" id="KW-1185">Reference proteome</keyword>
<sequence length="64" mass="7465">MEAMKAMASSGFQEMRRRESSGDDRVAVLDAQRLQCIRRSSCRVSFSMLFLLLALLLCRRNYWC</sequence>
<feature type="transmembrane region" description="Helical" evidence="1">
    <location>
        <begin position="42"/>
        <end position="62"/>
    </location>
</feature>
<comment type="caution">
    <text evidence="2">The sequence shown here is derived from an EMBL/GenBank/DDBJ whole genome shotgun (WGS) entry which is preliminary data.</text>
</comment>
<keyword evidence="1" id="KW-1133">Transmembrane helix</keyword>
<proteinExistence type="predicted"/>
<protein>
    <submittedName>
        <fullName evidence="2">Uncharacterized protein</fullName>
    </submittedName>
</protein>
<keyword evidence="1" id="KW-0472">Membrane</keyword>
<evidence type="ECO:0000313" key="3">
    <source>
        <dbReference type="Proteomes" id="UP000634136"/>
    </source>
</evidence>
<evidence type="ECO:0000256" key="1">
    <source>
        <dbReference type="SAM" id="Phobius"/>
    </source>
</evidence>
<dbReference type="EMBL" id="JAAIUW010000007">
    <property type="protein sequence ID" value="KAF7823528.1"/>
    <property type="molecule type" value="Genomic_DNA"/>
</dbReference>
<keyword evidence="1" id="KW-0812">Transmembrane</keyword>
<evidence type="ECO:0000313" key="2">
    <source>
        <dbReference type="EMBL" id="KAF7823528.1"/>
    </source>
</evidence>
<name>A0A834TJX7_9FABA</name>
<organism evidence="2 3">
    <name type="scientific">Senna tora</name>
    <dbReference type="NCBI Taxonomy" id="362788"/>
    <lineage>
        <taxon>Eukaryota</taxon>
        <taxon>Viridiplantae</taxon>
        <taxon>Streptophyta</taxon>
        <taxon>Embryophyta</taxon>
        <taxon>Tracheophyta</taxon>
        <taxon>Spermatophyta</taxon>
        <taxon>Magnoliopsida</taxon>
        <taxon>eudicotyledons</taxon>
        <taxon>Gunneridae</taxon>
        <taxon>Pentapetalae</taxon>
        <taxon>rosids</taxon>
        <taxon>fabids</taxon>
        <taxon>Fabales</taxon>
        <taxon>Fabaceae</taxon>
        <taxon>Caesalpinioideae</taxon>
        <taxon>Cassia clade</taxon>
        <taxon>Senna</taxon>
    </lineage>
</organism>
<gene>
    <name evidence="2" type="ORF">G2W53_021672</name>
</gene>
<reference evidence="2" key="1">
    <citation type="submission" date="2020-09" db="EMBL/GenBank/DDBJ databases">
        <title>Genome-Enabled Discovery of Anthraquinone Biosynthesis in Senna tora.</title>
        <authorList>
            <person name="Kang S.-H."/>
            <person name="Pandey R.P."/>
            <person name="Lee C.-M."/>
            <person name="Sim J.-S."/>
            <person name="Jeong J.-T."/>
            <person name="Choi B.-S."/>
            <person name="Jung M."/>
            <person name="Ginzburg D."/>
            <person name="Zhao K."/>
            <person name="Won S.Y."/>
            <person name="Oh T.-J."/>
            <person name="Yu Y."/>
            <person name="Kim N.-H."/>
            <person name="Lee O.R."/>
            <person name="Lee T.-H."/>
            <person name="Bashyal P."/>
            <person name="Kim T.-S."/>
            <person name="Lee W.-H."/>
            <person name="Kawkins C."/>
            <person name="Kim C.-K."/>
            <person name="Kim J.S."/>
            <person name="Ahn B.O."/>
            <person name="Rhee S.Y."/>
            <person name="Sohng J.K."/>
        </authorList>
    </citation>
    <scope>NUCLEOTIDE SEQUENCE</scope>
    <source>
        <tissue evidence="2">Leaf</tissue>
    </source>
</reference>